<evidence type="ECO:0000256" key="1">
    <source>
        <dbReference type="SAM" id="MobiDB-lite"/>
    </source>
</evidence>
<dbReference type="Proteomes" id="UP000095284">
    <property type="component" value="Unplaced"/>
</dbReference>
<proteinExistence type="predicted"/>
<reference evidence="3" key="2">
    <citation type="submission" date="2020-08" db="EMBL/GenBank/DDBJ databases">
        <authorList>
            <person name="Kikuchi T."/>
        </authorList>
    </citation>
    <scope>NUCLEOTIDE SEQUENCE</scope>
    <source>
        <strain evidence="2">Ka4C1</strain>
    </source>
</reference>
<dbReference type="Proteomes" id="UP000659654">
    <property type="component" value="Unassembled WGS sequence"/>
</dbReference>
<accession>A0A1I7RYQ3</accession>
<sequence>MTIEKFKSIGRDIWLKIVDIIIEVDSKDLQTLVSIDDFFCEILDSFYREVCLNSKIYRLEHEYWAKAFYDAPRRIYNLGMVISKDLIFCPKTDRFALAIKNHVVISTLDVSKRFYKYIPIDFEIGHMALIKNGTLLSVWHQQRRLSTVHIFSVDSESLIFKKAFKSRCTISNGSAYIHQDGKVFDAYDQTEHTLQRKDVNGFNCYYANRTETQYFVLFHTRGVVVMNSLNETIYERVDYKAFYNSTNFFILPESGFIFNISEAKSTMTIYSVQNEDYSVIKTKEPHSIWVQLSDYSIANYTTGKILYYEKTENIWKEYPKKFKKFWDDPYTRSFNEHEDSNARNFGIIKEKWKSPKGVKILTWRNGKPLFLVTEKLMRKETHYFEQLRDLLESRQREGEDVQSTSRRPAKRKLKE</sequence>
<evidence type="ECO:0000313" key="4">
    <source>
        <dbReference type="Proteomes" id="UP000095284"/>
    </source>
</evidence>
<evidence type="ECO:0000313" key="2">
    <source>
        <dbReference type="EMBL" id="CAD5213342.1"/>
    </source>
</evidence>
<dbReference type="EMBL" id="CAJFDI010000002">
    <property type="protein sequence ID" value="CAD5213342.1"/>
    <property type="molecule type" value="Genomic_DNA"/>
</dbReference>
<dbReference type="AlphaFoldDB" id="A0A1I7RYQ3"/>
<organism evidence="4 6">
    <name type="scientific">Bursaphelenchus xylophilus</name>
    <name type="common">Pinewood nematode worm</name>
    <name type="synonym">Aphelenchoides xylophilus</name>
    <dbReference type="NCBI Taxonomy" id="6326"/>
    <lineage>
        <taxon>Eukaryota</taxon>
        <taxon>Metazoa</taxon>
        <taxon>Ecdysozoa</taxon>
        <taxon>Nematoda</taxon>
        <taxon>Chromadorea</taxon>
        <taxon>Rhabditida</taxon>
        <taxon>Tylenchina</taxon>
        <taxon>Tylenchomorpha</taxon>
        <taxon>Aphelenchoidea</taxon>
        <taxon>Aphelenchoididae</taxon>
        <taxon>Bursaphelenchus</taxon>
    </lineage>
</organism>
<dbReference type="WBParaSite" id="BXY_0587100.1">
    <property type="protein sequence ID" value="BXY_0587100.1"/>
    <property type="gene ID" value="BXY_0587100"/>
</dbReference>
<dbReference type="OrthoDB" id="10335500at2759"/>
<dbReference type="EMBL" id="CAJFCV020000002">
    <property type="protein sequence ID" value="CAG9092389.1"/>
    <property type="molecule type" value="Genomic_DNA"/>
</dbReference>
<evidence type="ECO:0000313" key="6">
    <source>
        <dbReference type="WBParaSite" id="BXY_0587100.1"/>
    </source>
</evidence>
<gene>
    <name evidence="2" type="ORF">BXYJ_LOCUS2982</name>
</gene>
<protein>
    <submittedName>
        <fullName evidence="2">(pine wood nematode) hypothetical protein</fullName>
    </submittedName>
</protein>
<dbReference type="SMR" id="A0A1I7RYQ3"/>
<keyword evidence="5" id="KW-1185">Reference proteome</keyword>
<feature type="region of interest" description="Disordered" evidence="1">
    <location>
        <begin position="394"/>
        <end position="415"/>
    </location>
</feature>
<reference evidence="6" key="1">
    <citation type="submission" date="2016-11" db="UniProtKB">
        <authorList>
            <consortium name="WormBaseParasite"/>
        </authorList>
    </citation>
    <scope>IDENTIFICATION</scope>
</reference>
<dbReference type="Proteomes" id="UP000582659">
    <property type="component" value="Unassembled WGS sequence"/>
</dbReference>
<evidence type="ECO:0000313" key="5">
    <source>
        <dbReference type="Proteomes" id="UP000659654"/>
    </source>
</evidence>
<name>A0A1I7RYQ3_BURXY</name>
<evidence type="ECO:0000313" key="3">
    <source>
        <dbReference type="EMBL" id="CAG9092389.1"/>
    </source>
</evidence>